<dbReference type="Proteomes" id="UP000533598">
    <property type="component" value="Unassembled WGS sequence"/>
</dbReference>
<reference evidence="2 3" key="1">
    <citation type="submission" date="2020-08" db="EMBL/GenBank/DDBJ databases">
        <title>Sequencing the genomes of 1000 actinobacteria strains.</title>
        <authorList>
            <person name="Klenk H.-P."/>
        </authorList>
    </citation>
    <scope>NUCLEOTIDE SEQUENCE [LARGE SCALE GENOMIC DNA]</scope>
    <source>
        <strain evidence="2 3">DSM 44230</strain>
    </source>
</reference>
<keyword evidence="3" id="KW-1185">Reference proteome</keyword>
<accession>A0A7W7CFB6</accession>
<dbReference type="EMBL" id="JACHMH010000001">
    <property type="protein sequence ID" value="MBB4680128.1"/>
    <property type="molecule type" value="Genomic_DNA"/>
</dbReference>
<proteinExistence type="predicted"/>
<dbReference type="RefSeq" id="WP_185005796.1">
    <property type="nucleotide sequence ID" value="NZ_BAAAUI010000020.1"/>
</dbReference>
<evidence type="ECO:0000256" key="1">
    <source>
        <dbReference type="SAM" id="MobiDB-lite"/>
    </source>
</evidence>
<sequence length="62" mass="6612">MKKQGGESNRRTEQRALSCACRIRGPTDESNDGVKEPLLDLGDATKWPPAPPEPGKPTGVAP</sequence>
<protein>
    <submittedName>
        <fullName evidence="2">Uncharacterized protein</fullName>
    </submittedName>
</protein>
<gene>
    <name evidence="2" type="ORF">HNR67_006246</name>
</gene>
<evidence type="ECO:0000313" key="2">
    <source>
        <dbReference type="EMBL" id="MBB4680128.1"/>
    </source>
</evidence>
<dbReference type="AlphaFoldDB" id="A0A7W7CFB6"/>
<name>A0A7W7CFB6_9PSEU</name>
<feature type="region of interest" description="Disordered" evidence="1">
    <location>
        <begin position="22"/>
        <end position="62"/>
    </location>
</feature>
<organism evidence="2 3">
    <name type="scientific">Crossiella cryophila</name>
    <dbReference type="NCBI Taxonomy" id="43355"/>
    <lineage>
        <taxon>Bacteria</taxon>
        <taxon>Bacillati</taxon>
        <taxon>Actinomycetota</taxon>
        <taxon>Actinomycetes</taxon>
        <taxon>Pseudonocardiales</taxon>
        <taxon>Pseudonocardiaceae</taxon>
        <taxon>Crossiella</taxon>
    </lineage>
</organism>
<comment type="caution">
    <text evidence="2">The sequence shown here is derived from an EMBL/GenBank/DDBJ whole genome shotgun (WGS) entry which is preliminary data.</text>
</comment>
<evidence type="ECO:0000313" key="3">
    <source>
        <dbReference type="Proteomes" id="UP000533598"/>
    </source>
</evidence>